<evidence type="ECO:0000313" key="9">
    <source>
        <dbReference type="EMBL" id="SEN98419.1"/>
    </source>
</evidence>
<dbReference type="CDD" id="cd00082">
    <property type="entry name" value="HisKA"/>
    <property type="match status" value="1"/>
</dbReference>
<dbReference type="PROSITE" id="PS50109">
    <property type="entry name" value="HIS_KIN"/>
    <property type="match status" value="1"/>
</dbReference>
<evidence type="ECO:0000256" key="5">
    <source>
        <dbReference type="ARBA" id="ARBA00022777"/>
    </source>
</evidence>
<reference evidence="10" key="1">
    <citation type="submission" date="2016-10" db="EMBL/GenBank/DDBJ databases">
        <authorList>
            <person name="Varghese N."/>
            <person name="Submissions S."/>
        </authorList>
    </citation>
    <scope>NUCLEOTIDE SEQUENCE [LARGE SCALE GENOMIC DNA]</scope>
    <source>
        <strain evidence="10">Nm76</strain>
    </source>
</reference>
<feature type="domain" description="Histidine kinase" evidence="8">
    <location>
        <begin position="187"/>
        <end position="394"/>
    </location>
</feature>
<dbReference type="Gene3D" id="3.30.565.10">
    <property type="entry name" value="Histidine kinase-like ATPase, C-terminal domain"/>
    <property type="match status" value="1"/>
</dbReference>
<dbReference type="Proteomes" id="UP000198814">
    <property type="component" value="Unassembled WGS sequence"/>
</dbReference>
<feature type="coiled-coil region" evidence="7">
    <location>
        <begin position="30"/>
        <end position="57"/>
    </location>
</feature>
<dbReference type="SUPFAM" id="SSF55874">
    <property type="entry name" value="ATPase domain of HSP90 chaperone/DNA topoisomerase II/histidine kinase"/>
    <property type="match status" value="1"/>
</dbReference>
<dbReference type="InterPro" id="IPR000014">
    <property type="entry name" value="PAS"/>
</dbReference>
<dbReference type="InterPro" id="IPR035965">
    <property type="entry name" value="PAS-like_dom_sf"/>
</dbReference>
<dbReference type="SUPFAM" id="SSF47384">
    <property type="entry name" value="Homodimeric domain of signal transducing histidine kinase"/>
    <property type="match status" value="1"/>
</dbReference>
<evidence type="ECO:0000256" key="7">
    <source>
        <dbReference type="SAM" id="Coils"/>
    </source>
</evidence>
<accession>A0A1H8KZY2</accession>
<dbReference type="Gene3D" id="3.30.450.20">
    <property type="entry name" value="PAS domain"/>
    <property type="match status" value="1"/>
</dbReference>
<keyword evidence="5 9" id="KW-0418">Kinase</keyword>
<dbReference type="Pfam" id="PF00512">
    <property type="entry name" value="HisKA"/>
    <property type="match status" value="1"/>
</dbReference>
<keyword evidence="3" id="KW-0597">Phosphoprotein</keyword>
<evidence type="ECO:0000259" key="8">
    <source>
        <dbReference type="PROSITE" id="PS50109"/>
    </source>
</evidence>
<dbReference type="EMBL" id="FODO01000003">
    <property type="protein sequence ID" value="SEN98419.1"/>
    <property type="molecule type" value="Genomic_DNA"/>
</dbReference>
<evidence type="ECO:0000256" key="2">
    <source>
        <dbReference type="ARBA" id="ARBA00012438"/>
    </source>
</evidence>
<dbReference type="InterPro" id="IPR003594">
    <property type="entry name" value="HATPase_dom"/>
</dbReference>
<dbReference type="GO" id="GO:0000155">
    <property type="term" value="F:phosphorelay sensor kinase activity"/>
    <property type="evidence" value="ECO:0007669"/>
    <property type="project" value="InterPro"/>
</dbReference>
<dbReference type="EC" id="2.7.13.3" evidence="2"/>
<dbReference type="RefSeq" id="WP_090315368.1">
    <property type="nucleotide sequence ID" value="NZ_FNOE01000002.1"/>
</dbReference>
<keyword evidence="6" id="KW-0902">Two-component regulatory system</keyword>
<dbReference type="InterPro" id="IPR005467">
    <property type="entry name" value="His_kinase_dom"/>
</dbReference>
<dbReference type="PANTHER" id="PTHR43711:SF28">
    <property type="entry name" value="SENSOR HISTIDINE KINASE YXDK"/>
    <property type="match status" value="1"/>
</dbReference>
<dbReference type="Pfam" id="PF02518">
    <property type="entry name" value="HATPase_c"/>
    <property type="match status" value="1"/>
</dbReference>
<evidence type="ECO:0000256" key="6">
    <source>
        <dbReference type="ARBA" id="ARBA00023012"/>
    </source>
</evidence>
<protein>
    <recommendedName>
        <fullName evidence="2">histidine kinase</fullName>
        <ecNumber evidence="2">2.7.13.3</ecNumber>
    </recommendedName>
</protein>
<dbReference type="OrthoDB" id="6114847at2"/>
<keyword evidence="4" id="KW-0808">Transferase</keyword>
<dbReference type="Pfam" id="PF13188">
    <property type="entry name" value="PAS_8"/>
    <property type="match status" value="1"/>
</dbReference>
<evidence type="ECO:0000256" key="3">
    <source>
        <dbReference type="ARBA" id="ARBA00022553"/>
    </source>
</evidence>
<evidence type="ECO:0000313" key="10">
    <source>
        <dbReference type="Proteomes" id="UP000198814"/>
    </source>
</evidence>
<comment type="catalytic activity">
    <reaction evidence="1">
        <text>ATP + protein L-histidine = ADP + protein N-phospho-L-histidine.</text>
        <dbReference type="EC" id="2.7.13.3"/>
    </reaction>
</comment>
<organism evidence="9 10">
    <name type="scientific">Nitrosomonas oligotropha</name>
    <dbReference type="NCBI Taxonomy" id="42354"/>
    <lineage>
        <taxon>Bacteria</taxon>
        <taxon>Pseudomonadati</taxon>
        <taxon>Pseudomonadota</taxon>
        <taxon>Betaproteobacteria</taxon>
        <taxon>Nitrosomonadales</taxon>
        <taxon>Nitrosomonadaceae</taxon>
        <taxon>Nitrosomonas</taxon>
    </lineage>
</organism>
<dbReference type="SMART" id="SM00387">
    <property type="entry name" value="HATPase_c"/>
    <property type="match status" value="1"/>
</dbReference>
<proteinExistence type="predicted"/>
<dbReference type="SUPFAM" id="SSF55785">
    <property type="entry name" value="PYP-like sensor domain (PAS domain)"/>
    <property type="match status" value="1"/>
</dbReference>
<dbReference type="InterPro" id="IPR036890">
    <property type="entry name" value="HATPase_C_sf"/>
</dbReference>
<name>A0A1H8KZY2_9PROT</name>
<sequence length="398" mass="44294">MQTKNVSKIKPIQADQEQLKLAFAAFNEASEQLSGVYQDLQHQVAQLTRELALANGELHKQLIAKENLSQQLSLLLNALPGGVIALDAQERIEQVNPAAIAILGESLVGSNWQRVAQERLVPTAITNEWLLERQQTVEQRRIRIESSATDLAGRQILLVNDITEAYAMQEQIRRNQRLTSMGEMAANLAHQLRTPLSTALLYANHLGSDALTPVERHKFATKTIERLHHLERLTKDMLRFVKGEARRREKVVINDLLAELRQVVEPHIVQRNLQFTVNDQSAGEAMITDRQALCGAMINLLENAMQVSSPGGRIMLTSRLEEKHIILSVQDDGPGIDAALQERLFEPFFTTRAEGTGLGLAIVRGVIESMGGNVTIHSAPGEGTEFMIRLPRNRGDQS</sequence>
<dbReference type="InterPro" id="IPR036097">
    <property type="entry name" value="HisK_dim/P_sf"/>
</dbReference>
<dbReference type="InterPro" id="IPR003661">
    <property type="entry name" value="HisK_dim/P_dom"/>
</dbReference>
<dbReference type="InterPro" id="IPR004358">
    <property type="entry name" value="Sig_transdc_His_kin-like_C"/>
</dbReference>
<dbReference type="SMART" id="SM00388">
    <property type="entry name" value="HisKA"/>
    <property type="match status" value="1"/>
</dbReference>
<evidence type="ECO:0000256" key="4">
    <source>
        <dbReference type="ARBA" id="ARBA00022679"/>
    </source>
</evidence>
<evidence type="ECO:0000256" key="1">
    <source>
        <dbReference type="ARBA" id="ARBA00000085"/>
    </source>
</evidence>
<dbReference type="STRING" id="42354.SAMN05216333_1036"/>
<dbReference type="InterPro" id="IPR050736">
    <property type="entry name" value="Sensor_HK_Regulatory"/>
</dbReference>
<gene>
    <name evidence="9" type="ORF">SAMN05216333_1036</name>
</gene>
<keyword evidence="7" id="KW-0175">Coiled coil</keyword>
<dbReference type="AlphaFoldDB" id="A0A1H8KZY2"/>
<dbReference type="Gene3D" id="1.10.287.130">
    <property type="match status" value="1"/>
</dbReference>
<dbReference type="PANTHER" id="PTHR43711">
    <property type="entry name" value="TWO-COMPONENT HISTIDINE KINASE"/>
    <property type="match status" value="1"/>
</dbReference>
<keyword evidence="10" id="KW-1185">Reference proteome</keyword>
<dbReference type="PRINTS" id="PR00344">
    <property type="entry name" value="BCTRLSENSOR"/>
</dbReference>